<dbReference type="EMBL" id="AODH01000012">
    <property type="protein sequence ID" value="EUJ41365.1"/>
    <property type="molecule type" value="Genomic_DNA"/>
</dbReference>
<evidence type="ECO:0000256" key="5">
    <source>
        <dbReference type="ARBA" id="ARBA00022777"/>
    </source>
</evidence>
<evidence type="ECO:0000256" key="1">
    <source>
        <dbReference type="ARBA" id="ARBA00001113"/>
    </source>
</evidence>
<dbReference type="EC" id="2.7.1.121" evidence="3"/>
<dbReference type="GO" id="GO:0004371">
    <property type="term" value="F:glycerone kinase activity"/>
    <property type="evidence" value="ECO:0007669"/>
    <property type="project" value="InterPro"/>
</dbReference>
<keyword evidence="5 10" id="KW-0418">Kinase</keyword>
<dbReference type="InterPro" id="IPR036117">
    <property type="entry name" value="DhaL_dom_sf"/>
</dbReference>
<dbReference type="Gene3D" id="1.25.40.340">
    <property type="match status" value="1"/>
</dbReference>
<organism evidence="10 11">
    <name type="scientific">Brochothrix campestris FSL F6-1037</name>
    <dbReference type="NCBI Taxonomy" id="1265861"/>
    <lineage>
        <taxon>Bacteria</taxon>
        <taxon>Bacillati</taxon>
        <taxon>Bacillota</taxon>
        <taxon>Bacilli</taxon>
        <taxon>Bacillales</taxon>
        <taxon>Listeriaceae</taxon>
        <taxon>Brochothrix</taxon>
    </lineage>
</organism>
<dbReference type="GO" id="GO:0019563">
    <property type="term" value="P:glycerol catabolic process"/>
    <property type="evidence" value="ECO:0007669"/>
    <property type="project" value="TreeGrafter"/>
</dbReference>
<keyword evidence="6" id="KW-0319">Glycerol metabolism</keyword>
<dbReference type="PANTHER" id="PTHR28629:SF4">
    <property type="entry name" value="TRIOKINASE_FMN CYCLASE"/>
    <property type="match status" value="1"/>
</dbReference>
<dbReference type="Pfam" id="PF02734">
    <property type="entry name" value="Dak2"/>
    <property type="match status" value="1"/>
</dbReference>
<protein>
    <recommendedName>
        <fullName evidence="3">phosphoenolpyruvate--glycerone phosphotransferase</fullName>
        <ecNumber evidence="3">2.7.1.121</ecNumber>
    </recommendedName>
</protein>
<dbReference type="RefSeq" id="WP_035313629.1">
    <property type="nucleotide sequence ID" value="NZ_AODH01000012.1"/>
</dbReference>
<proteinExistence type="predicted"/>
<evidence type="ECO:0000256" key="8">
    <source>
        <dbReference type="ARBA" id="ARBA00055771"/>
    </source>
</evidence>
<evidence type="ECO:0000256" key="6">
    <source>
        <dbReference type="ARBA" id="ARBA00022798"/>
    </source>
</evidence>
<dbReference type="OrthoDB" id="9800291at2"/>
<dbReference type="InterPro" id="IPR012737">
    <property type="entry name" value="DhaK_L_YcgS"/>
</dbReference>
<dbReference type="FunFam" id="1.25.40.340:FF:000002">
    <property type="entry name" value="Dihydroxyacetone kinase, L subunit"/>
    <property type="match status" value="1"/>
</dbReference>
<dbReference type="PATRIC" id="fig|1265861.3.peg.706"/>
<feature type="domain" description="DhaL" evidence="9">
    <location>
        <begin position="5"/>
        <end position="192"/>
    </location>
</feature>
<comment type="function">
    <text evidence="8">ADP-binding subunit of the dihydroxyacetone kinase, which is responsible for the phosphoenolpyruvate (PEP)-dependent phosphorylation of dihydroxyacetone. DhaL-ADP is converted to DhaL-ATP via a phosphoryl group transfer from DhaM and transmits it to dihydroxyacetone binds to DhaK.</text>
</comment>
<dbReference type="PANTHER" id="PTHR28629">
    <property type="entry name" value="TRIOKINASE/FMN CYCLASE"/>
    <property type="match status" value="1"/>
</dbReference>
<sequence length="198" mass="20654">MLTNANLMTALNLFCDDLIANKAYLSDLDSPIGDGDHGVNMSRGALALKEALIEKQPGTLSETFKLAGMTLLSKVGGASGPLYGSAFMGMSNISGTVLANSELADALQLGMDMVAKRGKSTVGEKTMLDVWGPSIAHIRANDLTTTTIKEAVDATKDLLATKGRASFLGERSIGHIDPGAASSGFFFNNLLKAGVLDD</sequence>
<dbReference type="GO" id="GO:0047324">
    <property type="term" value="F:phosphoenolpyruvate-glycerone phosphotransferase activity"/>
    <property type="evidence" value="ECO:0007669"/>
    <property type="project" value="UniProtKB-EC"/>
</dbReference>
<comment type="catalytic activity">
    <reaction evidence="1">
        <text>dihydroxyacetone + phosphoenolpyruvate = dihydroxyacetone phosphate + pyruvate</text>
        <dbReference type="Rhea" id="RHEA:18381"/>
        <dbReference type="ChEBI" id="CHEBI:15361"/>
        <dbReference type="ChEBI" id="CHEBI:16016"/>
        <dbReference type="ChEBI" id="CHEBI:57642"/>
        <dbReference type="ChEBI" id="CHEBI:58702"/>
        <dbReference type="EC" id="2.7.1.121"/>
    </reaction>
</comment>
<evidence type="ECO:0000256" key="2">
    <source>
        <dbReference type="ARBA" id="ARBA00004745"/>
    </source>
</evidence>
<dbReference type="GO" id="GO:0005829">
    <property type="term" value="C:cytosol"/>
    <property type="evidence" value="ECO:0007669"/>
    <property type="project" value="TreeGrafter"/>
</dbReference>
<evidence type="ECO:0000259" key="9">
    <source>
        <dbReference type="PROSITE" id="PS51480"/>
    </source>
</evidence>
<dbReference type="Proteomes" id="UP000019243">
    <property type="component" value="Unassembled WGS sequence"/>
</dbReference>
<dbReference type="SMART" id="SM01120">
    <property type="entry name" value="Dak2"/>
    <property type="match status" value="1"/>
</dbReference>
<dbReference type="SUPFAM" id="SSF101473">
    <property type="entry name" value="DhaL-like"/>
    <property type="match status" value="1"/>
</dbReference>
<comment type="pathway">
    <text evidence="2">Polyol metabolism; glycerol degradation.</text>
</comment>
<evidence type="ECO:0000313" key="11">
    <source>
        <dbReference type="Proteomes" id="UP000019243"/>
    </source>
</evidence>
<evidence type="ECO:0000313" key="10">
    <source>
        <dbReference type="EMBL" id="EUJ41365.1"/>
    </source>
</evidence>
<dbReference type="AlphaFoldDB" id="W7CXC9"/>
<name>W7CXC9_9LIST</name>
<dbReference type="PROSITE" id="PS51480">
    <property type="entry name" value="DHAL"/>
    <property type="match status" value="1"/>
</dbReference>
<evidence type="ECO:0000256" key="4">
    <source>
        <dbReference type="ARBA" id="ARBA00022679"/>
    </source>
</evidence>
<dbReference type="InterPro" id="IPR050861">
    <property type="entry name" value="Dihydroxyacetone_Kinase"/>
</dbReference>
<dbReference type="STRING" id="1265861.BCAMP_03625"/>
<evidence type="ECO:0000256" key="3">
    <source>
        <dbReference type="ARBA" id="ARBA00012095"/>
    </source>
</evidence>
<dbReference type="InterPro" id="IPR004007">
    <property type="entry name" value="DhaL_dom"/>
</dbReference>
<comment type="caution">
    <text evidence="10">The sequence shown here is derived from an EMBL/GenBank/DDBJ whole genome shotgun (WGS) entry which is preliminary data.</text>
</comment>
<keyword evidence="11" id="KW-1185">Reference proteome</keyword>
<reference evidence="10 11" key="1">
    <citation type="submission" date="2012-12" db="EMBL/GenBank/DDBJ databases">
        <title>Novel taxa of Listeriaceae from agricultural environments in the United States.</title>
        <authorList>
            <person name="den Bakker H.C."/>
            <person name="Allred A."/>
            <person name="Warchocki S."/>
            <person name="Wright E.M."/>
            <person name="Burrell A."/>
            <person name="Nightingale K.K."/>
            <person name="Kephart D."/>
            <person name="Wiedmann M."/>
        </authorList>
    </citation>
    <scope>NUCLEOTIDE SEQUENCE [LARGE SCALE GENOMIC DNA]</scope>
    <source>
        <strain evidence="10 11">FSL F6-1037</strain>
    </source>
</reference>
<comment type="subunit">
    <text evidence="7">Homodimer. The dihydroxyacetone kinase complex is composed of a homodimer of DhaM, a homodimer of DhaK and the subunit DhaL.</text>
</comment>
<keyword evidence="4" id="KW-0808">Transferase</keyword>
<gene>
    <name evidence="10" type="ORF">BCAMP_03625</name>
</gene>
<accession>W7CXC9</accession>
<evidence type="ECO:0000256" key="7">
    <source>
        <dbReference type="ARBA" id="ARBA00046577"/>
    </source>
</evidence>
<dbReference type="NCBIfam" id="TIGR02365">
    <property type="entry name" value="dha_L_ycgS"/>
    <property type="match status" value="1"/>
</dbReference>